<dbReference type="InterPro" id="IPR049453">
    <property type="entry name" value="Memb_transporter_dom"/>
</dbReference>
<reference evidence="8 9" key="1">
    <citation type="submission" date="2017-09" db="EMBL/GenBank/DDBJ databases">
        <authorList>
            <person name="Lee N."/>
            <person name="Cho B.-K."/>
        </authorList>
    </citation>
    <scope>NUCLEOTIDE SEQUENCE [LARGE SCALE GENOMIC DNA]</scope>
    <source>
        <strain evidence="8 9">ATCC 13879</strain>
    </source>
</reference>
<feature type="region of interest" description="Disordered" evidence="5">
    <location>
        <begin position="602"/>
        <end position="656"/>
    </location>
</feature>
<feature type="compositionally biased region" description="Basic and acidic residues" evidence="5">
    <location>
        <begin position="621"/>
        <end position="630"/>
    </location>
</feature>
<evidence type="ECO:0000256" key="3">
    <source>
        <dbReference type="ARBA" id="ARBA00022989"/>
    </source>
</evidence>
<feature type="transmembrane region" description="Helical" evidence="6">
    <location>
        <begin position="95"/>
        <end position="115"/>
    </location>
</feature>
<feature type="transmembrane region" description="Helical" evidence="6">
    <location>
        <begin position="122"/>
        <end position="138"/>
    </location>
</feature>
<feature type="domain" description="Integral membrane bound transporter" evidence="7">
    <location>
        <begin position="359"/>
        <end position="485"/>
    </location>
</feature>
<feature type="transmembrane region" description="Helical" evidence="6">
    <location>
        <begin position="71"/>
        <end position="89"/>
    </location>
</feature>
<gene>
    <name evidence="8" type="ORF">CP972_26425</name>
</gene>
<dbReference type="EMBL" id="CP023697">
    <property type="protein sequence ID" value="QEV08702.1"/>
    <property type="molecule type" value="Genomic_DNA"/>
</dbReference>
<evidence type="ECO:0000256" key="1">
    <source>
        <dbReference type="ARBA" id="ARBA00004141"/>
    </source>
</evidence>
<protein>
    <recommendedName>
        <fullName evidence="7">Integral membrane bound transporter domain-containing protein</fullName>
    </recommendedName>
</protein>
<comment type="subcellular location">
    <subcellularLocation>
        <location evidence="1">Membrane</location>
        <topology evidence="1">Multi-pass membrane protein</topology>
    </subcellularLocation>
</comment>
<evidence type="ECO:0000256" key="2">
    <source>
        <dbReference type="ARBA" id="ARBA00022692"/>
    </source>
</evidence>
<evidence type="ECO:0000256" key="4">
    <source>
        <dbReference type="ARBA" id="ARBA00023136"/>
    </source>
</evidence>
<proteinExistence type="predicted"/>
<sequence length="656" mass="67376">MVIVAVTRTARRWRAAVPALDRGRAVRSALAFGLCFGVVTAVAGIGYGVFAAIGCYVDAYGARDPYPRRGPVLALLGAGFVLAFAAGSLAAGDVWAMTAVLAVVSVAATLVLRTLRLSGPGSYFVVLVTALAAFLPPVGPAETAVRAGCVAIGVSVSWLSAMSGRLVRPYGPEESTVSAALRSVGAFADAARRAAGPHPPADLTAARRSAYTAVHGAWAALDDTRRRRAAPAPRRLVLYTLMVRLEVVLDAVQSAAERRGERVPAAWGPWLRDAAAAVGAGRTPESWPVAPATRPAWPPLVTGDRAPASPASVEGARMLWPVPLPPRKSWGAELRLVLSSASPAPTIALRVGLAVAVGTVLGWALPLLHPAWVAVGAAAALQGGPGQQPSQRIGSRFVGTVAGVAITALVAQFYQPGVWTTVVLATVVHAVSRALPATSLLARTLLNTPVALMLVNAALVGGPGLGPLAAYRLLDLTLGLCLGVCAALLVPGVPVRRVCAAVSGAVAAAGPAVAERLRTGSVGAGAEGTAWQRTADLWTMHASVPTEELRSTGTADRLWPALLSVRRLLSWNVLGGPTTPAPDDGARTEAFLHVLAGAARTDLPGSPGLRSALPRPLRTPEPAHDPEAHRRLAALRSALEHPVPPSAKASPPEGAD</sequence>
<dbReference type="Proteomes" id="UP000326041">
    <property type="component" value="Chromosome"/>
</dbReference>
<keyword evidence="2 6" id="KW-0812">Transmembrane</keyword>
<accession>A0ABX6B358</accession>
<keyword evidence="4 6" id="KW-0472">Membrane</keyword>
<evidence type="ECO:0000259" key="7">
    <source>
        <dbReference type="Pfam" id="PF13515"/>
    </source>
</evidence>
<name>A0ABX6B358_9ACTN</name>
<dbReference type="Pfam" id="PF13515">
    <property type="entry name" value="FUSC_2"/>
    <property type="match status" value="1"/>
</dbReference>
<feature type="transmembrane region" description="Helical" evidence="6">
    <location>
        <begin position="30"/>
        <end position="59"/>
    </location>
</feature>
<keyword evidence="3 6" id="KW-1133">Transmembrane helix</keyword>
<evidence type="ECO:0000313" key="9">
    <source>
        <dbReference type="Proteomes" id="UP000326041"/>
    </source>
</evidence>
<evidence type="ECO:0000256" key="6">
    <source>
        <dbReference type="SAM" id="Phobius"/>
    </source>
</evidence>
<organism evidence="8 9">
    <name type="scientific">Streptomyces prasinus</name>
    <dbReference type="NCBI Taxonomy" id="67345"/>
    <lineage>
        <taxon>Bacteria</taxon>
        <taxon>Bacillati</taxon>
        <taxon>Actinomycetota</taxon>
        <taxon>Actinomycetes</taxon>
        <taxon>Kitasatosporales</taxon>
        <taxon>Streptomycetaceae</taxon>
        <taxon>Streptomyces</taxon>
    </lineage>
</organism>
<evidence type="ECO:0000256" key="5">
    <source>
        <dbReference type="SAM" id="MobiDB-lite"/>
    </source>
</evidence>
<evidence type="ECO:0000313" key="8">
    <source>
        <dbReference type="EMBL" id="QEV08702.1"/>
    </source>
</evidence>
<keyword evidence="9" id="KW-1185">Reference proteome</keyword>